<dbReference type="Pfam" id="PF09557">
    <property type="entry name" value="DUF2382"/>
    <property type="match status" value="1"/>
</dbReference>
<dbReference type="Proteomes" id="UP001464891">
    <property type="component" value="Unassembled WGS sequence"/>
</dbReference>
<feature type="compositionally biased region" description="Polar residues" evidence="1">
    <location>
        <begin position="146"/>
        <end position="167"/>
    </location>
</feature>
<evidence type="ECO:0000313" key="4">
    <source>
        <dbReference type="Proteomes" id="UP001464891"/>
    </source>
</evidence>
<feature type="compositionally biased region" description="Polar residues" evidence="1">
    <location>
        <begin position="105"/>
        <end position="119"/>
    </location>
</feature>
<keyword evidence="4" id="KW-1185">Reference proteome</keyword>
<sequence length="318" mass="34947">MSNSLFPDHSTSDKKQARLDTLVTKVRDKLKNFAVKDQHGELVGEVRDVQLTADRQLQFLVSLPDAHKGFRLVLLTSKSIHSIDSPNRSVLTHLSAAQMAQLPESSLPATGEAASSTLPSKPVTLPFESNSQPNSQQSSNSTSNPMESFTDSTPTSNSTPLPLQNSLESDRVNDTAIPHVVEEEAIRLLEERLVVDRSKHKIGEVIVRKAIETQIVEVPVRREKLIVEQISPEHRQLAEIDLSQGDLTAVELANAMSADSQQSVVRGEFTSPGAASQFLDAIAKTHRHGCEKIQVEIVLSDPNLQETYANWLAQYAAH</sequence>
<evidence type="ECO:0000313" key="3">
    <source>
        <dbReference type="EMBL" id="MEP0820843.1"/>
    </source>
</evidence>
<dbReference type="RefSeq" id="WP_190441522.1">
    <property type="nucleotide sequence ID" value="NZ_JAMPKM010000048.1"/>
</dbReference>
<evidence type="ECO:0000259" key="2">
    <source>
        <dbReference type="Pfam" id="PF09557"/>
    </source>
</evidence>
<comment type="caution">
    <text evidence="3">The sequence shown here is derived from an EMBL/GenBank/DDBJ whole genome shotgun (WGS) entry which is preliminary data.</text>
</comment>
<dbReference type="InterPro" id="IPR019060">
    <property type="entry name" value="DUF2382"/>
</dbReference>
<protein>
    <submittedName>
        <fullName evidence="3">YsnF/AvaK domain-containing protein</fullName>
    </submittedName>
</protein>
<feature type="compositionally biased region" description="Low complexity" evidence="1">
    <location>
        <begin position="129"/>
        <end position="145"/>
    </location>
</feature>
<dbReference type="EMBL" id="JAMPKM010000048">
    <property type="protein sequence ID" value="MEP0820843.1"/>
    <property type="molecule type" value="Genomic_DNA"/>
</dbReference>
<feature type="domain" description="DUF2382" evidence="2">
    <location>
        <begin position="186"/>
        <end position="254"/>
    </location>
</feature>
<evidence type="ECO:0000256" key="1">
    <source>
        <dbReference type="SAM" id="MobiDB-lite"/>
    </source>
</evidence>
<name>A0ABV0JGC4_9CYAN</name>
<gene>
    <name evidence="3" type="ORF">NC998_27540</name>
</gene>
<feature type="region of interest" description="Disordered" evidence="1">
    <location>
        <begin position="105"/>
        <end position="171"/>
    </location>
</feature>
<organism evidence="3 4">
    <name type="scientific">Trichocoleus desertorum GB2-A4</name>
    <dbReference type="NCBI Taxonomy" id="2933944"/>
    <lineage>
        <taxon>Bacteria</taxon>
        <taxon>Bacillati</taxon>
        <taxon>Cyanobacteriota</taxon>
        <taxon>Cyanophyceae</taxon>
        <taxon>Leptolyngbyales</taxon>
        <taxon>Trichocoleusaceae</taxon>
        <taxon>Trichocoleus</taxon>
    </lineage>
</organism>
<reference evidence="3 4" key="1">
    <citation type="submission" date="2022-04" db="EMBL/GenBank/DDBJ databases">
        <title>Positive selection, recombination, and allopatry shape intraspecific diversity of widespread and dominant cyanobacteria.</title>
        <authorList>
            <person name="Wei J."/>
            <person name="Shu W."/>
            <person name="Hu C."/>
        </authorList>
    </citation>
    <scope>NUCLEOTIDE SEQUENCE [LARGE SCALE GENOMIC DNA]</scope>
    <source>
        <strain evidence="3 4">GB2-A4</strain>
    </source>
</reference>
<accession>A0ABV0JGC4</accession>
<proteinExistence type="predicted"/>